<dbReference type="SUPFAM" id="SSF53335">
    <property type="entry name" value="S-adenosyl-L-methionine-dependent methyltransferases"/>
    <property type="match status" value="1"/>
</dbReference>
<dbReference type="InterPro" id="IPR036388">
    <property type="entry name" value="WH-like_DNA-bd_sf"/>
</dbReference>
<keyword evidence="2 7" id="KW-0808">Transferase</keyword>
<dbReference type="SUPFAM" id="SSF46785">
    <property type="entry name" value="Winged helix' DNA-binding domain"/>
    <property type="match status" value="1"/>
</dbReference>
<evidence type="ECO:0000259" key="5">
    <source>
        <dbReference type="Pfam" id="PF00891"/>
    </source>
</evidence>
<evidence type="ECO:0000256" key="2">
    <source>
        <dbReference type="ARBA" id="ARBA00022679"/>
    </source>
</evidence>
<dbReference type="PROSITE" id="PS51683">
    <property type="entry name" value="SAM_OMT_II"/>
    <property type="match status" value="1"/>
</dbReference>
<dbReference type="PANTHER" id="PTHR43712">
    <property type="entry name" value="PUTATIVE (AFU_ORTHOLOGUE AFUA_4G14580)-RELATED"/>
    <property type="match status" value="1"/>
</dbReference>
<proteinExistence type="predicted"/>
<dbReference type="Gene3D" id="3.40.50.150">
    <property type="entry name" value="Vaccinia Virus protein VP39"/>
    <property type="match status" value="1"/>
</dbReference>
<dbReference type="InterPro" id="IPR016461">
    <property type="entry name" value="COMT-like"/>
</dbReference>
<evidence type="ECO:0000256" key="4">
    <source>
        <dbReference type="PIRSR" id="PIRSR005739-1"/>
    </source>
</evidence>
<feature type="domain" description="O-methyltransferase C-terminal" evidence="5">
    <location>
        <begin position="142"/>
        <end position="347"/>
    </location>
</feature>
<dbReference type="RefSeq" id="WP_263651609.1">
    <property type="nucleotide sequence ID" value="NZ_CP012885.2"/>
</dbReference>
<dbReference type="Proteomes" id="UP000198286">
    <property type="component" value="Chromosome"/>
</dbReference>
<dbReference type="InterPro" id="IPR001077">
    <property type="entry name" value="COMT_C"/>
</dbReference>
<dbReference type="Gene3D" id="1.10.10.10">
    <property type="entry name" value="Winged helix-like DNA-binding domain superfamily/Winged helix DNA-binding domain"/>
    <property type="match status" value="1"/>
</dbReference>
<sequence>MPPKSPTSTPKLPPARVARAVERVRHHVGRLHQRLAPPPIAVIDLIFGAFLSQAISASAQLGIADALAAGPLTKEELAGRIGADPDSVARLMRLLISRGVFRRRRDGRFALNALADTLRTDSPVSTRGAALLFGSPQHRANWTRLADAVRTGEPNPSKVFGKDFFDYLRDDPEFAEIFNSAMTSTSSVLEAAVVAAYDFTQFGVIADIGGGHGRLLSSILTAAPDARGVLFDLPEAVEGAQPVLTAHGVADRVTVTGGSFFESVPAADAYVMKNVIHDWPDDTAIAILGTIKAAAPPGATLLLLEMVVPDHDREFLGHYADMEMLVMAGALERSLTQWTDLLRQGGFGLQRVVQTAGPLCVIEAVPS</sequence>
<accession>A0A220YJG1</accession>
<name>A0A220YJG1_MYCIT</name>
<dbReference type="Pfam" id="PF08100">
    <property type="entry name" value="Dimerisation"/>
    <property type="match status" value="1"/>
</dbReference>
<feature type="active site" description="Proton acceptor" evidence="4">
    <location>
        <position position="277"/>
    </location>
</feature>
<dbReference type="InterPro" id="IPR012967">
    <property type="entry name" value="COMT_dimerisation"/>
</dbReference>
<evidence type="ECO:0000259" key="6">
    <source>
        <dbReference type="Pfam" id="PF08100"/>
    </source>
</evidence>
<reference evidence="7 8" key="1">
    <citation type="journal article" date="2017" name="Lancet Infect. Dis.">
        <title>Global outbreak of severe Mycobacterium chimaera disease after cardiac surgery: a molecular epidemiological study.</title>
        <authorList>
            <person name="van Ingen J."/>
            <person name="Kohl T."/>
            <person name="Kranzer K."/>
            <person name="Hasse B."/>
            <person name="Keller P."/>
            <person name="Szafranska A."/>
            <person name="Hillemann D."/>
            <person name="Chand M."/>
            <person name="Schreiber P."/>
            <person name="Sommerstein R."/>
            <person name="Berger C."/>
            <person name="Genoni M."/>
            <person name="Ruegg C."/>
            <person name="Troillet N."/>
            <person name="Widmer A.F."/>
            <person name="Becker S.L."/>
            <person name="Herrmann M."/>
            <person name="Eckmanns T."/>
            <person name="Haller S."/>
            <person name="Hoeller C."/>
            <person name="Debast S.B."/>
            <person name="Wolfhagen M.J."/>
            <person name="Hopman J."/>
            <person name="Kluytmans J."/>
            <person name="Langelaar M."/>
            <person name="Notermans D.W."/>
            <person name="ten Oever J."/>
            <person name="van den Barselaar P."/>
            <person name="Vonk A.B.A."/>
            <person name="Vos M.C."/>
            <person name="Ahmed N."/>
            <person name="Brown T."/>
            <person name="Crook D."/>
            <person name="Lamagni T."/>
            <person name="Phin N."/>
            <person name="Smith E.G."/>
            <person name="Zambon M."/>
            <person name="Serr A."/>
            <person name="Goetting T."/>
            <person name="Ebner W."/>
            <person name="Thuermer A."/>
            <person name="Utpatel C."/>
            <person name="Sproer C."/>
            <person name="Bunk B."/>
            <person name="Nubel U."/>
            <person name="Bloemberg G."/>
            <person name="Bottger E."/>
            <person name="Niemann S."/>
            <person name="Wagner D."/>
            <person name="Sax H."/>
        </authorList>
    </citation>
    <scope>NUCLEOTIDE SEQUENCE [LARGE SCALE GENOMIC DNA]</scope>
    <source>
        <strain evidence="7 8">ZUERICH-2</strain>
    </source>
</reference>
<dbReference type="AlphaFoldDB" id="A0A220YJG1"/>
<organism evidence="7 8">
    <name type="scientific">Mycobacterium intracellulare subsp. chimaera</name>
    <dbReference type="NCBI Taxonomy" id="222805"/>
    <lineage>
        <taxon>Bacteria</taxon>
        <taxon>Bacillati</taxon>
        <taxon>Actinomycetota</taxon>
        <taxon>Actinomycetes</taxon>
        <taxon>Mycobacteriales</taxon>
        <taxon>Mycobacteriaceae</taxon>
        <taxon>Mycobacterium</taxon>
        <taxon>Mycobacterium avium complex (MAC)</taxon>
    </lineage>
</organism>
<protein>
    <submittedName>
        <fullName evidence="7">O-demethylpuromycin-O-methyltransferase</fullName>
    </submittedName>
</protein>
<keyword evidence="1 7" id="KW-0489">Methyltransferase</keyword>
<dbReference type="Pfam" id="PF00891">
    <property type="entry name" value="Methyltransf_2"/>
    <property type="match status" value="1"/>
</dbReference>
<dbReference type="GO" id="GO:0008171">
    <property type="term" value="F:O-methyltransferase activity"/>
    <property type="evidence" value="ECO:0007669"/>
    <property type="project" value="InterPro"/>
</dbReference>
<evidence type="ECO:0000313" key="8">
    <source>
        <dbReference type="Proteomes" id="UP000198286"/>
    </source>
</evidence>
<evidence type="ECO:0000256" key="3">
    <source>
        <dbReference type="ARBA" id="ARBA00022691"/>
    </source>
</evidence>
<dbReference type="EMBL" id="CP015267">
    <property type="protein sequence ID" value="ASL17822.1"/>
    <property type="molecule type" value="Genomic_DNA"/>
</dbReference>
<dbReference type="PANTHER" id="PTHR43712:SF2">
    <property type="entry name" value="O-METHYLTRANSFERASE CICE"/>
    <property type="match status" value="1"/>
</dbReference>
<dbReference type="CDD" id="cd02440">
    <property type="entry name" value="AdoMet_MTases"/>
    <property type="match status" value="1"/>
</dbReference>
<dbReference type="GO" id="GO:0032259">
    <property type="term" value="P:methylation"/>
    <property type="evidence" value="ECO:0007669"/>
    <property type="project" value="UniProtKB-KW"/>
</dbReference>
<feature type="domain" description="O-methyltransferase dimerisation" evidence="6">
    <location>
        <begin position="44"/>
        <end position="119"/>
    </location>
</feature>
<dbReference type="InterPro" id="IPR036390">
    <property type="entry name" value="WH_DNA-bd_sf"/>
</dbReference>
<dbReference type="InterPro" id="IPR029063">
    <property type="entry name" value="SAM-dependent_MTases_sf"/>
</dbReference>
<evidence type="ECO:0000256" key="1">
    <source>
        <dbReference type="ARBA" id="ARBA00022603"/>
    </source>
</evidence>
<evidence type="ECO:0000313" key="7">
    <source>
        <dbReference type="EMBL" id="ASL17822.1"/>
    </source>
</evidence>
<gene>
    <name evidence="7" type="ORF">MYCOZU2_05476</name>
</gene>
<dbReference type="PIRSF" id="PIRSF005739">
    <property type="entry name" value="O-mtase"/>
    <property type="match status" value="1"/>
</dbReference>
<keyword evidence="3" id="KW-0949">S-adenosyl-L-methionine</keyword>
<dbReference type="GO" id="GO:0046983">
    <property type="term" value="F:protein dimerization activity"/>
    <property type="evidence" value="ECO:0007669"/>
    <property type="project" value="InterPro"/>
</dbReference>